<keyword evidence="2" id="KW-1185">Reference proteome</keyword>
<name>A0ABX2JIX0_9SPHN</name>
<dbReference type="Pfam" id="PF16162">
    <property type="entry name" value="KwaB"/>
    <property type="match status" value="1"/>
</dbReference>
<dbReference type="RefSeq" id="WP_174191878.1">
    <property type="nucleotide sequence ID" value="NZ_JABULH010000001.1"/>
</dbReference>
<protein>
    <submittedName>
        <fullName evidence="1">DUF4868 domain-containing protein</fullName>
    </submittedName>
</protein>
<evidence type="ECO:0000313" key="2">
    <source>
        <dbReference type="Proteomes" id="UP000621447"/>
    </source>
</evidence>
<proteinExistence type="predicted"/>
<gene>
    <name evidence="1" type="ORF">HRV97_01200</name>
</gene>
<sequence>MSNNLYALVGQRGSADLRRVRVSHDVQSQLAELFSAYYANFHQGIDEEVTFSRDWKPDDDQILTLPLNEEITALMDTVRAGPLSLTEIDPNDFQNENIRAIAFAADGVDETLYIQYFFAHQRLAQRAMALVLLEGNTFTRLTGPAFSIGSKIDAIIENGLVKFKNFTILKRIFDVFSHYTIASDQEVIAFSQLNMVVAEDINHILSNITQTTRKLVSAVSDSGILHRITTAEIVAAAQSVQVEVSLVDDKILLPRDKAKLKTLLRFLDHGIYQSRLGAFTFMTNSKLRLS</sequence>
<comment type="caution">
    <text evidence="1">The sequence shown here is derived from an EMBL/GenBank/DDBJ whole genome shotgun (WGS) entry which is preliminary data.</text>
</comment>
<dbReference type="EMBL" id="JABULH010000001">
    <property type="protein sequence ID" value="NTS63775.1"/>
    <property type="molecule type" value="Genomic_DNA"/>
</dbReference>
<reference evidence="1 2" key="1">
    <citation type="submission" date="2020-06" db="EMBL/GenBank/DDBJ databases">
        <title>Sphingomonas hominis sp. nov., a member of the Sphingomonas, isolated from the hair of a 22-year-old girl.</title>
        <authorList>
            <person name="Zhang D.-F."/>
            <person name="Cui X.-W."/>
        </authorList>
    </citation>
    <scope>NUCLEOTIDE SEQUENCE [LARGE SCALE GENOMIC DNA]</scope>
    <source>
        <strain evidence="1 2">HHU CXW</strain>
    </source>
</reference>
<dbReference type="InterPro" id="IPR032359">
    <property type="entry name" value="KwaB-like"/>
</dbReference>
<evidence type="ECO:0000313" key="1">
    <source>
        <dbReference type="EMBL" id="NTS63775.1"/>
    </source>
</evidence>
<organism evidence="1 2">
    <name type="scientific">Sphingomonas hominis</name>
    <dbReference type="NCBI Taxonomy" id="2741495"/>
    <lineage>
        <taxon>Bacteria</taxon>
        <taxon>Pseudomonadati</taxon>
        <taxon>Pseudomonadota</taxon>
        <taxon>Alphaproteobacteria</taxon>
        <taxon>Sphingomonadales</taxon>
        <taxon>Sphingomonadaceae</taxon>
        <taxon>Sphingomonas</taxon>
    </lineage>
</organism>
<accession>A0ABX2JIX0</accession>
<dbReference type="Proteomes" id="UP000621447">
    <property type="component" value="Unassembled WGS sequence"/>
</dbReference>